<organism evidence="1 2">
    <name type="scientific">Camelus bactrianus</name>
    <name type="common">Bactrian camel</name>
    <dbReference type="NCBI Taxonomy" id="9837"/>
    <lineage>
        <taxon>Eukaryota</taxon>
        <taxon>Metazoa</taxon>
        <taxon>Chordata</taxon>
        <taxon>Craniata</taxon>
        <taxon>Vertebrata</taxon>
        <taxon>Euteleostomi</taxon>
        <taxon>Mammalia</taxon>
        <taxon>Eutheria</taxon>
        <taxon>Laurasiatheria</taxon>
        <taxon>Artiodactyla</taxon>
        <taxon>Tylopoda</taxon>
        <taxon>Camelidae</taxon>
        <taxon>Camelus</taxon>
    </lineage>
</organism>
<evidence type="ECO:0000313" key="1">
    <source>
        <dbReference type="Proteomes" id="UP001732780"/>
    </source>
</evidence>
<sequence length="493" mass="54434">MPPGSSTRGPWPWAGRRLRAAPRGTGWGPAAGRGRRSGGSGSLPLARAQESTEGRAEAPGWAAPRRAGGRGALPGAARPGSCAVRLSVCRRHCRSQPSRRSRGPPGRRGPNPRMLPFASCLPGSLLLWALLLLLLGAASPQDSEEPDSYTECTDGYEWDPDSQHCRDVDECAQALHDCRPSQDCHNLPGSYQCTCPDGYRKIGPECVDIDECRYRYCQHRCVNLPGSFRCQCEPGFQLGPNNRSCVDVNECDMGAPCEQRCFNSYGTFLCRCHQGYELHRDGFSCSDIDECSYSSYLCQYRCVNEPGRFSCHCPQGYQLLATRLCQAPLPWADIDECESGVHQCSEAQTCVNFHGGYRCVDTNRCVEPYVQVSDNRCLCPASNPLCREQPSSIVHRYMSITSERSVPADVFQIQATSVYPGAYNAFQIRAGNSQGDFYIRQINNVSAMLVLARPVTGPREYVLDLEMVTMNSLMSYRASSVLRLTVFVGAYTF</sequence>
<protein>
    <submittedName>
        <fullName evidence="2">EGF-containing fibulin-like extracellular matrix protein 2 isoform X3</fullName>
    </submittedName>
</protein>
<reference evidence="2" key="1">
    <citation type="submission" date="2025-08" db="UniProtKB">
        <authorList>
            <consortium name="RefSeq"/>
        </authorList>
    </citation>
    <scope>IDENTIFICATION</scope>
    <source>
        <tissue evidence="2">Blood</tissue>
    </source>
</reference>
<keyword evidence="1" id="KW-1185">Reference proteome</keyword>
<evidence type="ECO:0000313" key="2">
    <source>
        <dbReference type="RefSeq" id="XP_074227806.1"/>
    </source>
</evidence>
<dbReference type="RefSeq" id="XP_074227806.1">
    <property type="nucleotide sequence ID" value="XM_074371705.1"/>
</dbReference>
<proteinExistence type="predicted"/>
<name>A0AC58QZV6_CAMBA</name>
<accession>A0AC58QZV6</accession>
<gene>
    <name evidence="2" type="primary">EFEMP2</name>
</gene>
<dbReference type="Proteomes" id="UP001732780">
    <property type="component" value="Chromosome 10"/>
</dbReference>